<keyword evidence="2" id="KW-1185">Reference proteome</keyword>
<gene>
    <name evidence="1" type="ORF">RFI_24670</name>
</gene>
<dbReference type="AlphaFoldDB" id="X6MI17"/>
<accession>X6MI17</accession>
<organism evidence="1 2">
    <name type="scientific">Reticulomyxa filosa</name>
    <dbReference type="NCBI Taxonomy" id="46433"/>
    <lineage>
        <taxon>Eukaryota</taxon>
        <taxon>Sar</taxon>
        <taxon>Rhizaria</taxon>
        <taxon>Retaria</taxon>
        <taxon>Foraminifera</taxon>
        <taxon>Monothalamids</taxon>
        <taxon>Reticulomyxidae</taxon>
        <taxon>Reticulomyxa</taxon>
    </lineage>
</organism>
<evidence type="ECO:0000313" key="2">
    <source>
        <dbReference type="Proteomes" id="UP000023152"/>
    </source>
</evidence>
<evidence type="ECO:0000313" key="1">
    <source>
        <dbReference type="EMBL" id="ETO12705.1"/>
    </source>
</evidence>
<proteinExistence type="predicted"/>
<dbReference type="Proteomes" id="UP000023152">
    <property type="component" value="Unassembled WGS sequence"/>
</dbReference>
<comment type="caution">
    <text evidence="1">The sequence shown here is derived from an EMBL/GenBank/DDBJ whole genome shotgun (WGS) entry which is preliminary data.</text>
</comment>
<protein>
    <submittedName>
        <fullName evidence="1">Uncharacterized protein</fullName>
    </submittedName>
</protein>
<reference evidence="1 2" key="1">
    <citation type="journal article" date="2013" name="Curr. Biol.">
        <title>The Genome of the Foraminiferan Reticulomyxa filosa.</title>
        <authorList>
            <person name="Glockner G."/>
            <person name="Hulsmann N."/>
            <person name="Schleicher M."/>
            <person name="Noegel A.A."/>
            <person name="Eichinger L."/>
            <person name="Gallinger C."/>
            <person name="Pawlowski J."/>
            <person name="Sierra R."/>
            <person name="Euteneuer U."/>
            <person name="Pillet L."/>
            <person name="Moustafa A."/>
            <person name="Platzer M."/>
            <person name="Groth M."/>
            <person name="Szafranski K."/>
            <person name="Schliwa M."/>
        </authorList>
    </citation>
    <scope>NUCLEOTIDE SEQUENCE [LARGE SCALE GENOMIC DNA]</scope>
</reference>
<dbReference type="EMBL" id="ASPP01021184">
    <property type="protein sequence ID" value="ETO12705.1"/>
    <property type="molecule type" value="Genomic_DNA"/>
</dbReference>
<sequence>MDEKGQNENEIIEKNKKWMKWWNQREQTDKTEIIEKFKTMSNEQFKLWLLNECKWKYEITKDDIIFIYFSIETFFAFTNQDNKEEELKAYVIIDEIKKLIKMKVLTFEELLRQSHYCLELKHFQKMSNEYLKIQLVDMNDNIIESDEFVKKEFERNEPIFKILWTPLQQSLIIGKAKVIKNALVIMIAISEYEDNKKWPNLENAKDIDINNFKYIFEQELNYEFVCNKEPKMNKDDINEFLTDLIASHKLHKNKKQTW</sequence>
<name>X6MI17_RETFI</name>